<dbReference type="InterPro" id="IPR056650">
    <property type="entry name" value="DUF7748"/>
</dbReference>
<organism evidence="2 3">
    <name type="scientific">Ceratodon purpureus</name>
    <name type="common">Fire moss</name>
    <name type="synonym">Dicranum purpureum</name>
    <dbReference type="NCBI Taxonomy" id="3225"/>
    <lineage>
        <taxon>Eukaryota</taxon>
        <taxon>Viridiplantae</taxon>
        <taxon>Streptophyta</taxon>
        <taxon>Embryophyta</taxon>
        <taxon>Bryophyta</taxon>
        <taxon>Bryophytina</taxon>
        <taxon>Bryopsida</taxon>
        <taxon>Dicranidae</taxon>
        <taxon>Pseudoditrichales</taxon>
        <taxon>Ditrichaceae</taxon>
        <taxon>Ceratodon</taxon>
    </lineage>
</organism>
<protein>
    <recommendedName>
        <fullName evidence="1">DUF7748 domain-containing protein</fullName>
    </recommendedName>
</protein>
<dbReference type="AlphaFoldDB" id="A0A8T0GSH4"/>
<proteinExistence type="predicted"/>
<reference evidence="2" key="1">
    <citation type="submission" date="2020-06" db="EMBL/GenBank/DDBJ databases">
        <title>WGS assembly of Ceratodon purpureus strain R40.</title>
        <authorList>
            <person name="Carey S.B."/>
            <person name="Jenkins J."/>
            <person name="Shu S."/>
            <person name="Lovell J.T."/>
            <person name="Sreedasyam A."/>
            <person name="Maumus F."/>
            <person name="Tiley G.P."/>
            <person name="Fernandez-Pozo N."/>
            <person name="Barry K."/>
            <person name="Chen C."/>
            <person name="Wang M."/>
            <person name="Lipzen A."/>
            <person name="Daum C."/>
            <person name="Saski C.A."/>
            <person name="Payton A.C."/>
            <person name="Mcbreen J.C."/>
            <person name="Conrad R.E."/>
            <person name="Kollar L.M."/>
            <person name="Olsson S."/>
            <person name="Huttunen S."/>
            <person name="Landis J.B."/>
            <person name="Wickett N.J."/>
            <person name="Johnson M.G."/>
            <person name="Rensing S.A."/>
            <person name="Grimwood J."/>
            <person name="Schmutz J."/>
            <person name="Mcdaniel S.F."/>
        </authorList>
    </citation>
    <scope>NUCLEOTIDE SEQUENCE</scope>
    <source>
        <strain evidence="2">R40</strain>
    </source>
</reference>
<dbReference type="EMBL" id="CM026430">
    <property type="protein sequence ID" value="KAG0561104.1"/>
    <property type="molecule type" value="Genomic_DNA"/>
</dbReference>
<feature type="domain" description="DUF7748" evidence="1">
    <location>
        <begin position="7"/>
        <end position="95"/>
    </location>
</feature>
<comment type="caution">
    <text evidence="2">The sequence shown here is derived from an EMBL/GenBank/DDBJ whole genome shotgun (WGS) entry which is preliminary data.</text>
</comment>
<keyword evidence="3" id="KW-1185">Reference proteome</keyword>
<accession>A0A8T0GSH4</accession>
<evidence type="ECO:0000313" key="3">
    <source>
        <dbReference type="Proteomes" id="UP000822688"/>
    </source>
</evidence>
<name>A0A8T0GSH4_CERPU</name>
<evidence type="ECO:0000313" key="2">
    <source>
        <dbReference type="EMBL" id="KAG0561104.1"/>
    </source>
</evidence>
<dbReference type="PANTHER" id="PTHR48468">
    <property type="entry name" value="PLASTOCYANIN-LIKE DOMAIN-CONTAINING PROTEIN"/>
    <property type="match status" value="1"/>
</dbReference>
<sequence length="124" mass="14151">MASTKITTVIDNRTGEVMILKVGNQNCFAELGTIGVGGEYKVEIDVNWTYQEFSLQPAKGRGLKKIIVSSDDCCDFERLTVTESGGEFQVDKVARGQSNSRVPSIINSWRRYFTWPKFNWRFWT</sequence>
<dbReference type="Pfam" id="PF24928">
    <property type="entry name" value="DUF7748"/>
    <property type="match status" value="1"/>
</dbReference>
<dbReference type="PANTHER" id="PTHR48468:SF1">
    <property type="entry name" value="PLASTOCYANIN-LIKE DOMAIN-CONTAINING PROTEIN"/>
    <property type="match status" value="1"/>
</dbReference>
<evidence type="ECO:0000259" key="1">
    <source>
        <dbReference type="Pfam" id="PF24928"/>
    </source>
</evidence>
<dbReference type="Proteomes" id="UP000822688">
    <property type="component" value="Chromosome 9"/>
</dbReference>
<gene>
    <name evidence="2" type="ORF">KC19_9G037500</name>
</gene>